<sequence>MSPSVLRTDDSSSGSGTETDPASTNYGANGSARSNRASRTNGTSNGGSHANGAGSSADGPPAAGAKFDPVAIVGMSCRLPGSVSDPEEFYLMCSRGRDGWVPVPEDRFSKKGYYHPNPDKLGCFNPVGGFFLAEDIAAFDAPFFNITEKEAISMDPQHRLILECTYEALENAGIPRHKLIGKNVGVYAGGSFTDYELNNLRDVDTCPMYQATGSAPALLSNRVSYHFDFRGPSHTIETACSSSLTALHLAMQSLQSGDSSVVVLASSHLNLVPDHFITMSTQSLLSPDGRSYAFDERANGFGRGEGAAVVILKPLSEALKDNDNIRAVVVASGVNQDGRTNGITMPNGDAQLDLMRKIYRDAGLDPTETGYVEAHGTGTKVGDPLEMKAIHRMFSEGRSRNDPLYVGSVKTNIGHLEGASGLVGIIKAAMMLERQYILPNYDFKKGNPEIPFDEWGIKVPSKLVLWPKKKKYISINSFGFGGANAHAVLAAAPKRVKTTRDWDLLDHVEPRRLFVVSANSKESLEAQMKNVTVYLEKHPPVFQFNVMPNLAYTLGERRSFLPYRVAIPASDGERLIESFATAMKAKPIRAARPPTVGFVYTGQGAQWHAMGRELFESYPVFKKSLERFDACLRGLGAKFSVILELHQSAKSSRLSDAELSQPSCTAIQIGLTDLLSDWGVRPNAVVGHSSGEIGAAYAAGVLTLEESAAIAYYRGQSVLELKAAHPGLEGRMLAVGAAPEEVWPLIKLLKNGKATVACVNSPGSITASGDSDAIAELASKIEEKQLFNRMVRVDTAYHSHHMELVAGWYGKAVGPLVPEASSDVAFYSSLRGHLINKAELNTSYWVQNLTQPVQFSSALTDMCTPKEGKEDVNVLVEIGPHSALEGPVKQILKAIEGTTKKPVYLPSLVRNKDAVDTVLDLAGSLFTHGAMLNFHAINFAVPPQTELTALKDFPRYPWDHSARYWWESRISKAHLHRPFERNDVVGSLSDYSNELEPTWRHIIRPDDVPWVRGHIMQGRIVYPMCGYLTMAVEAAAQRASTSGQAFDRFVLKDVTISRALIIQEGADTETNITLRPFTEGTRQSSKVWDEFRVFSWTQDRNWVEHCRGLIRVELSAGGNPVYDANAAENAALSGRIAEILTGSVDPVDPKDIYKELEDVTAKYTPQFQSMEKCKASDTTCVADVVVPNTSRGMPKGHEPQLYIHPAFLDQFTHAAWVILGAGRGNLHTLYMPRHFKSLTISTDVCRTPGDRIRVYGEGKANYANPEPSTISMFATSLDGTAELINMEGLTLDPLMENDGLTDQALARELCYKLAWEPLAAAQDAEAVVPDATEVSPEFPDNITIVCTPEQQGALASTVQDRFHLLSKSDVALGTFDEAKFDGKICVVLVELDRPLLATLDAGSFAQVQKLAQVAKGILWVVRGAHTDSTDPRLGMILGLARTVRSESGLKFATLDLDGANPLSANETAQTIFDVAHKVFGQGASVSPDMEFQERGGSLSVCRVVEDSDTDAFVEQHTNPATNPFPQPFKQPGRPLKLHVGTKGALDTLHFVDDTTVATPLAPDEVSIEVAVTSMNFKDIMVSMGEVPSPYLGVEVAGIISGVGNNVTDFKIGDRVCASSEGAYSTYTRCKATSVARVPDNMSLEAAATIPVVFCTAYYSLFDVARIQRGESVLIHAAAGGVGQAAIMLCQMLGAEIYVTVGSQAKKSFLIETYGIAEDRIFFSRDTTFAKGIQQATQGRGVDVVLNSLAGDSLRATWECIAHFGRFVEIGKRDILSNSGLGMAEFENNATFASVDLTVLAMERPLVMRRVLDDVFRLLGYGLIKPISPTTVMPISNIEAAFRALQSGKVHGKILVTGGSEDMVKATYSEKAFDGILRGDATYVIIGGTGGIGRSITNWMAGRGAKSIVLVSRSETISPKVAEVIQNAAALGVKVIVRRCDVSNSQEVESMVAEISAQLPPVRGVVHSAMVLDDVLFEKMNFDQWEKVVQSKVAGCWNVHTALSNAKLDFFIALSSVAGIIGNRGQAAYAAANTFLDALVQHRRHLGLAATALDLAAVSDTGYLAENAERQKLVMDQLGGEAISEKEILALVAASITGRAEETCQSQVITGLKLPAEFSNVFWASDSKFTALCSRAASENAGGAETTQAVSPGVALKRATSYAEAYGIVIEGLLDKTAAVLMLPREELEPTKATSFYGLDSLVSIEIRNWITREFGAALTILDLLSSGSFVALADMVLGKTELVSFEKPT</sequence>
<feature type="domain" description="PKS/mFAS DH" evidence="11">
    <location>
        <begin position="982"/>
        <end position="1300"/>
    </location>
</feature>
<dbReference type="PANTHER" id="PTHR43775">
    <property type="entry name" value="FATTY ACID SYNTHASE"/>
    <property type="match status" value="1"/>
</dbReference>
<evidence type="ECO:0000256" key="7">
    <source>
        <dbReference type="PROSITE-ProRule" id="PRU01363"/>
    </source>
</evidence>
<dbReference type="InterPro" id="IPR014030">
    <property type="entry name" value="Ketoacyl_synth_N"/>
</dbReference>
<dbReference type="CDD" id="cd05195">
    <property type="entry name" value="enoyl_red"/>
    <property type="match status" value="1"/>
</dbReference>
<dbReference type="SUPFAM" id="SSF51735">
    <property type="entry name" value="NAD(P)-binding Rossmann-fold domains"/>
    <property type="match status" value="2"/>
</dbReference>
<dbReference type="InterPro" id="IPR056501">
    <property type="entry name" value="NAD-bd_HRPKS_sdrA"/>
</dbReference>
<dbReference type="GO" id="GO:0004315">
    <property type="term" value="F:3-oxoacyl-[acyl-carrier-protein] synthase activity"/>
    <property type="evidence" value="ECO:0007669"/>
    <property type="project" value="InterPro"/>
</dbReference>
<dbReference type="SMART" id="SM00823">
    <property type="entry name" value="PKS_PP"/>
    <property type="match status" value="1"/>
</dbReference>
<dbReference type="Pfam" id="PF08659">
    <property type="entry name" value="KR"/>
    <property type="match status" value="1"/>
</dbReference>
<evidence type="ECO:0000256" key="1">
    <source>
        <dbReference type="ARBA" id="ARBA00005179"/>
    </source>
</evidence>
<dbReference type="InterPro" id="IPR042104">
    <property type="entry name" value="PKS_dehydratase_sf"/>
</dbReference>
<keyword evidence="5" id="KW-0560">Oxidoreductase</keyword>
<feature type="active site" description="Proton acceptor; for dehydratase activity" evidence="7">
    <location>
        <position position="1014"/>
    </location>
</feature>
<evidence type="ECO:0000256" key="8">
    <source>
        <dbReference type="SAM" id="MobiDB-lite"/>
    </source>
</evidence>
<dbReference type="InterPro" id="IPR036291">
    <property type="entry name" value="NAD(P)-bd_dom_sf"/>
</dbReference>
<comment type="pathway">
    <text evidence="1">Secondary metabolite biosynthesis.</text>
</comment>
<dbReference type="Gene3D" id="3.90.180.10">
    <property type="entry name" value="Medium-chain alcohol dehydrogenases, catalytic domain"/>
    <property type="match status" value="1"/>
</dbReference>
<dbReference type="GO" id="GO:0016491">
    <property type="term" value="F:oxidoreductase activity"/>
    <property type="evidence" value="ECO:0007669"/>
    <property type="project" value="UniProtKB-KW"/>
</dbReference>
<evidence type="ECO:0000259" key="10">
    <source>
        <dbReference type="PROSITE" id="PS52004"/>
    </source>
</evidence>
<dbReference type="SUPFAM" id="SSF55048">
    <property type="entry name" value="Probable ACP-binding domain of malonyl-CoA ACP transacylase"/>
    <property type="match status" value="1"/>
</dbReference>
<evidence type="ECO:0000256" key="3">
    <source>
        <dbReference type="ARBA" id="ARBA00022553"/>
    </source>
</evidence>
<keyword evidence="13" id="KW-1185">Reference proteome</keyword>
<reference evidence="12 13" key="1">
    <citation type="journal article" date="2016" name="Genome Biol. Evol.">
        <title>Divergent and convergent evolution of fungal pathogenicity.</title>
        <authorList>
            <person name="Shang Y."/>
            <person name="Xiao G."/>
            <person name="Zheng P."/>
            <person name="Cen K."/>
            <person name="Zhan S."/>
            <person name="Wang C."/>
        </authorList>
    </citation>
    <scope>NUCLEOTIDE SEQUENCE [LARGE SCALE GENOMIC DNA]</scope>
    <source>
        <strain evidence="12 13">RCEF 264</strain>
    </source>
</reference>
<dbReference type="InterPro" id="IPR018201">
    <property type="entry name" value="Ketoacyl_synth_AS"/>
</dbReference>
<dbReference type="InterPro" id="IPR001227">
    <property type="entry name" value="Ac_transferase_dom_sf"/>
</dbReference>
<dbReference type="SMART" id="SM00826">
    <property type="entry name" value="PKS_DH"/>
    <property type="match status" value="1"/>
</dbReference>
<feature type="active site" description="Proton donor; for dehydratase activity" evidence="7">
    <location>
        <position position="1209"/>
    </location>
</feature>
<dbReference type="InterPro" id="IPR014031">
    <property type="entry name" value="Ketoacyl_synth_C"/>
</dbReference>
<evidence type="ECO:0000256" key="5">
    <source>
        <dbReference type="ARBA" id="ARBA00023002"/>
    </source>
</evidence>
<dbReference type="EMBL" id="AZHD01000009">
    <property type="protein sequence ID" value="OAA60318.1"/>
    <property type="molecule type" value="Genomic_DNA"/>
</dbReference>
<dbReference type="SUPFAM" id="SSF47336">
    <property type="entry name" value="ACP-like"/>
    <property type="match status" value="1"/>
</dbReference>
<dbReference type="InterPro" id="IPR020806">
    <property type="entry name" value="PKS_PP-bd"/>
</dbReference>
<dbReference type="OrthoDB" id="329835at2759"/>
<dbReference type="InterPro" id="IPR049552">
    <property type="entry name" value="PKS_DH_N"/>
</dbReference>
<dbReference type="SMART" id="SM00829">
    <property type="entry name" value="PKS_ER"/>
    <property type="match status" value="1"/>
</dbReference>
<feature type="region of interest" description="Disordered" evidence="8">
    <location>
        <begin position="1"/>
        <end position="62"/>
    </location>
</feature>
<dbReference type="PROSITE" id="PS52019">
    <property type="entry name" value="PKS_MFAS_DH"/>
    <property type="match status" value="1"/>
</dbReference>
<dbReference type="PANTHER" id="PTHR43775:SF13">
    <property type="entry name" value="POLYKETIDE SYNTHASE 1"/>
    <property type="match status" value="1"/>
</dbReference>
<dbReference type="Pfam" id="PF00698">
    <property type="entry name" value="Acyl_transf_1"/>
    <property type="match status" value="1"/>
</dbReference>
<dbReference type="Gene3D" id="3.10.129.110">
    <property type="entry name" value="Polyketide synthase dehydratase"/>
    <property type="match status" value="1"/>
</dbReference>
<dbReference type="GO" id="GO:0006633">
    <property type="term" value="P:fatty acid biosynthetic process"/>
    <property type="evidence" value="ECO:0007669"/>
    <property type="project" value="InterPro"/>
</dbReference>
<dbReference type="Pfam" id="PF00109">
    <property type="entry name" value="ketoacyl-synt"/>
    <property type="match status" value="1"/>
</dbReference>
<dbReference type="CDD" id="cd00833">
    <property type="entry name" value="PKS"/>
    <property type="match status" value="1"/>
</dbReference>
<dbReference type="Pfam" id="PF21089">
    <property type="entry name" value="PKS_DH_N"/>
    <property type="match status" value="1"/>
</dbReference>
<dbReference type="InterPro" id="IPR016039">
    <property type="entry name" value="Thiolase-like"/>
</dbReference>
<dbReference type="InterPro" id="IPR011032">
    <property type="entry name" value="GroES-like_sf"/>
</dbReference>
<dbReference type="InterPro" id="IPR049551">
    <property type="entry name" value="PKS_DH_C"/>
</dbReference>
<dbReference type="Pfam" id="PF08240">
    <property type="entry name" value="ADH_N"/>
    <property type="match status" value="1"/>
</dbReference>
<dbReference type="SMART" id="SM00825">
    <property type="entry name" value="PKS_KS"/>
    <property type="match status" value="1"/>
</dbReference>
<keyword evidence="2" id="KW-0596">Phosphopantetheine</keyword>
<dbReference type="InterPro" id="IPR036736">
    <property type="entry name" value="ACP-like_sf"/>
</dbReference>
<dbReference type="PROSITE" id="PS50075">
    <property type="entry name" value="CARRIER"/>
    <property type="match status" value="1"/>
</dbReference>
<evidence type="ECO:0000256" key="2">
    <source>
        <dbReference type="ARBA" id="ARBA00022450"/>
    </source>
</evidence>
<dbReference type="InterPro" id="IPR050091">
    <property type="entry name" value="PKS_NRPS_Biosynth_Enz"/>
</dbReference>
<dbReference type="GO" id="GO:0004312">
    <property type="term" value="F:fatty acid synthase activity"/>
    <property type="evidence" value="ECO:0007669"/>
    <property type="project" value="TreeGrafter"/>
</dbReference>
<dbReference type="Proteomes" id="UP000076874">
    <property type="component" value="Unassembled WGS sequence"/>
</dbReference>
<dbReference type="Pfam" id="PF00550">
    <property type="entry name" value="PP-binding"/>
    <property type="match status" value="1"/>
</dbReference>
<gene>
    <name evidence="12" type="ORF">SPI_05442</name>
</gene>
<feature type="domain" description="Ketosynthase family 3 (KS3)" evidence="10">
    <location>
        <begin position="67"/>
        <end position="491"/>
    </location>
</feature>
<dbReference type="Gene3D" id="3.40.47.10">
    <property type="match status" value="1"/>
</dbReference>
<dbReference type="InterPro" id="IPR020807">
    <property type="entry name" value="PKS_DH"/>
</dbReference>
<dbReference type="InterPro" id="IPR013154">
    <property type="entry name" value="ADH-like_N"/>
</dbReference>
<evidence type="ECO:0000259" key="11">
    <source>
        <dbReference type="PROSITE" id="PS52019"/>
    </source>
</evidence>
<feature type="region of interest" description="N-terminal hotdog fold" evidence="7">
    <location>
        <begin position="982"/>
        <end position="1117"/>
    </location>
</feature>
<feature type="compositionally biased region" description="Polar residues" evidence="8">
    <location>
        <begin position="18"/>
        <end position="40"/>
    </location>
</feature>
<keyword evidence="4" id="KW-0808">Transferase</keyword>
<dbReference type="InterPro" id="IPR032821">
    <property type="entry name" value="PKS_assoc"/>
</dbReference>
<keyword evidence="3" id="KW-0597">Phosphoprotein</keyword>
<protein>
    <submittedName>
        <fullName evidence="12">Beta-ketoacyl synthase</fullName>
    </submittedName>
</protein>
<comment type="caution">
    <text evidence="12">The sequence shown here is derived from an EMBL/GenBank/DDBJ whole genome shotgun (WGS) entry which is preliminary data.</text>
</comment>
<dbReference type="InterPro" id="IPR057326">
    <property type="entry name" value="KR_dom"/>
</dbReference>
<dbReference type="STRING" id="1081102.A0A167T890"/>
<feature type="region of interest" description="C-terminal hotdog fold" evidence="7">
    <location>
        <begin position="1144"/>
        <end position="1300"/>
    </location>
</feature>
<dbReference type="InterPro" id="IPR013968">
    <property type="entry name" value="PKS_KR"/>
</dbReference>
<name>A0A167T890_9HYPO</name>
<dbReference type="Pfam" id="PF23114">
    <property type="entry name" value="NAD-bd_HRPKS_sdrA"/>
    <property type="match status" value="1"/>
</dbReference>
<dbReference type="FunFam" id="3.40.366.10:FF:000002">
    <property type="entry name" value="Probable polyketide synthase 2"/>
    <property type="match status" value="1"/>
</dbReference>
<evidence type="ECO:0000256" key="4">
    <source>
        <dbReference type="ARBA" id="ARBA00022679"/>
    </source>
</evidence>
<dbReference type="SMART" id="SM00822">
    <property type="entry name" value="PKS_KR"/>
    <property type="match status" value="1"/>
</dbReference>
<dbReference type="Gene3D" id="1.10.1200.10">
    <property type="entry name" value="ACP-like"/>
    <property type="match status" value="1"/>
</dbReference>
<dbReference type="PROSITE" id="PS52004">
    <property type="entry name" value="KS3_2"/>
    <property type="match status" value="1"/>
</dbReference>
<dbReference type="Gene3D" id="3.40.50.720">
    <property type="entry name" value="NAD(P)-binding Rossmann-like Domain"/>
    <property type="match status" value="3"/>
</dbReference>
<dbReference type="InterPro" id="IPR009081">
    <property type="entry name" value="PP-bd_ACP"/>
</dbReference>
<evidence type="ECO:0000313" key="12">
    <source>
        <dbReference type="EMBL" id="OAA60318.1"/>
    </source>
</evidence>
<dbReference type="GO" id="GO:1901336">
    <property type="term" value="P:lactone biosynthetic process"/>
    <property type="evidence" value="ECO:0007669"/>
    <property type="project" value="UniProtKB-ARBA"/>
</dbReference>
<feature type="compositionally biased region" description="Low complexity" evidence="8">
    <location>
        <begin position="41"/>
        <end position="62"/>
    </location>
</feature>
<feature type="domain" description="Carrier" evidence="9">
    <location>
        <begin position="2163"/>
        <end position="2240"/>
    </location>
</feature>
<dbReference type="Pfam" id="PF13602">
    <property type="entry name" value="ADH_zinc_N_2"/>
    <property type="match status" value="1"/>
</dbReference>
<dbReference type="InterPro" id="IPR020841">
    <property type="entry name" value="PKS_Beta-ketoAc_synthase_dom"/>
</dbReference>
<dbReference type="PROSITE" id="PS00606">
    <property type="entry name" value="KS3_1"/>
    <property type="match status" value="1"/>
</dbReference>
<dbReference type="Gene3D" id="3.40.366.10">
    <property type="entry name" value="Malonyl-Coenzyme A Acyl Carrier Protein, domain 2"/>
    <property type="match status" value="1"/>
</dbReference>
<dbReference type="SUPFAM" id="SSF50129">
    <property type="entry name" value="GroES-like"/>
    <property type="match status" value="1"/>
</dbReference>
<dbReference type="InterPro" id="IPR020843">
    <property type="entry name" value="ER"/>
</dbReference>
<organism evidence="12 13">
    <name type="scientific">Niveomyces insectorum RCEF 264</name>
    <dbReference type="NCBI Taxonomy" id="1081102"/>
    <lineage>
        <taxon>Eukaryota</taxon>
        <taxon>Fungi</taxon>
        <taxon>Dikarya</taxon>
        <taxon>Ascomycota</taxon>
        <taxon>Pezizomycotina</taxon>
        <taxon>Sordariomycetes</taxon>
        <taxon>Hypocreomycetidae</taxon>
        <taxon>Hypocreales</taxon>
        <taxon>Cordycipitaceae</taxon>
        <taxon>Niveomyces</taxon>
    </lineage>
</organism>
<dbReference type="InterPro" id="IPR016036">
    <property type="entry name" value="Malonyl_transacylase_ACP-bd"/>
</dbReference>
<dbReference type="Pfam" id="PF02801">
    <property type="entry name" value="Ketoacyl-synt_C"/>
    <property type="match status" value="1"/>
</dbReference>
<proteinExistence type="predicted"/>
<dbReference type="InterPro" id="IPR049900">
    <property type="entry name" value="PKS_mFAS_DH"/>
</dbReference>
<keyword evidence="6" id="KW-0511">Multifunctional enzyme</keyword>
<dbReference type="Pfam" id="PF16197">
    <property type="entry name" value="KAsynt_C_assoc"/>
    <property type="match status" value="1"/>
</dbReference>
<dbReference type="GO" id="GO:0031177">
    <property type="term" value="F:phosphopantetheine binding"/>
    <property type="evidence" value="ECO:0007669"/>
    <property type="project" value="InterPro"/>
</dbReference>
<dbReference type="InterPro" id="IPR016035">
    <property type="entry name" value="Acyl_Trfase/lysoPLipase"/>
</dbReference>
<evidence type="ECO:0000259" key="9">
    <source>
        <dbReference type="PROSITE" id="PS50075"/>
    </source>
</evidence>
<accession>A0A167T890</accession>
<dbReference type="SUPFAM" id="SSF52151">
    <property type="entry name" value="FabD/lysophospholipase-like"/>
    <property type="match status" value="1"/>
</dbReference>
<dbReference type="InterPro" id="IPR014043">
    <property type="entry name" value="Acyl_transferase_dom"/>
</dbReference>
<dbReference type="Pfam" id="PF14765">
    <property type="entry name" value="PS-DH"/>
    <property type="match status" value="1"/>
</dbReference>
<evidence type="ECO:0000256" key="6">
    <source>
        <dbReference type="ARBA" id="ARBA00023268"/>
    </source>
</evidence>
<dbReference type="SUPFAM" id="SSF53901">
    <property type="entry name" value="Thiolase-like"/>
    <property type="match status" value="1"/>
</dbReference>
<evidence type="ECO:0000313" key="13">
    <source>
        <dbReference type="Proteomes" id="UP000076874"/>
    </source>
</evidence>
<dbReference type="FunFam" id="3.40.50.720:FF:000209">
    <property type="entry name" value="Polyketide synthase Pks12"/>
    <property type="match status" value="1"/>
</dbReference>
<dbReference type="GO" id="GO:0044550">
    <property type="term" value="P:secondary metabolite biosynthetic process"/>
    <property type="evidence" value="ECO:0007669"/>
    <property type="project" value="TreeGrafter"/>
</dbReference>
<dbReference type="SMART" id="SM00827">
    <property type="entry name" value="PKS_AT"/>
    <property type="match status" value="1"/>
</dbReference>